<evidence type="ECO:0000313" key="4">
    <source>
        <dbReference type="Proteomes" id="UP000622547"/>
    </source>
</evidence>
<name>A0A8J3UBH2_9ACTN</name>
<reference evidence="3 4" key="1">
    <citation type="submission" date="2021-01" db="EMBL/GenBank/DDBJ databases">
        <title>Whole genome shotgun sequence of Planotetraspora phitsanulokensis NBRC 104273.</title>
        <authorList>
            <person name="Komaki H."/>
            <person name="Tamura T."/>
        </authorList>
    </citation>
    <scope>NUCLEOTIDE SEQUENCE [LARGE SCALE GENOMIC DNA]</scope>
    <source>
        <strain evidence="3 4">NBRC 104273</strain>
    </source>
</reference>
<dbReference type="EMBL" id="BOOP01000003">
    <property type="protein sequence ID" value="GII36000.1"/>
    <property type="molecule type" value="Genomic_DNA"/>
</dbReference>
<dbReference type="Gene3D" id="1.10.3300.10">
    <property type="entry name" value="Jann2411-like domain"/>
    <property type="match status" value="1"/>
</dbReference>
<dbReference type="AlphaFoldDB" id="A0A8J3UBH2"/>
<evidence type="ECO:0000313" key="3">
    <source>
        <dbReference type="EMBL" id="GII36000.1"/>
    </source>
</evidence>
<gene>
    <name evidence="3" type="ORF">Pph01_10030</name>
</gene>
<dbReference type="Pfam" id="PF07336">
    <property type="entry name" value="ABATE"/>
    <property type="match status" value="1"/>
</dbReference>
<proteinExistence type="predicted"/>
<dbReference type="SUPFAM" id="SSF160904">
    <property type="entry name" value="Jann2411-like"/>
    <property type="match status" value="1"/>
</dbReference>
<dbReference type="InterPro" id="IPR010852">
    <property type="entry name" value="ABATE"/>
</dbReference>
<dbReference type="InterPro" id="IPR023286">
    <property type="entry name" value="ABATE_dom_sf"/>
</dbReference>
<dbReference type="Pfam" id="PF11706">
    <property type="entry name" value="zf-CGNR"/>
    <property type="match status" value="1"/>
</dbReference>
<sequence length="199" mass="22467">MAFVYVSGRPSLDFLGTRKWRTSRPEELLDVPVTFATWAVDAGIVHLPVDMDPDGLRRVLRLREAIYRLVVGHLRGMPWSANDLRILEEEASGPPTGVRLSADRSLRREGDLQSVMSTLARDAVELLGGPDADRIRECDRVDCTRLFIDSSRGGTRRWCGMAECGNRVKAVSYRRRHAAHRPAQPEERAGTMKRRLPHP</sequence>
<comment type="caution">
    <text evidence="3">The sequence shown here is derived from an EMBL/GenBank/DDBJ whole genome shotgun (WGS) entry which is preliminary data.</text>
</comment>
<dbReference type="PANTHER" id="PTHR35525:SF3">
    <property type="entry name" value="BLL6575 PROTEIN"/>
    <property type="match status" value="1"/>
</dbReference>
<dbReference type="PANTHER" id="PTHR35525">
    <property type="entry name" value="BLL6575 PROTEIN"/>
    <property type="match status" value="1"/>
</dbReference>
<dbReference type="Proteomes" id="UP000622547">
    <property type="component" value="Unassembled WGS sequence"/>
</dbReference>
<protein>
    <recommendedName>
        <fullName evidence="2">Zinc finger CGNR domain-containing protein</fullName>
    </recommendedName>
</protein>
<keyword evidence="4" id="KW-1185">Reference proteome</keyword>
<organism evidence="3 4">
    <name type="scientific">Planotetraspora phitsanulokensis</name>
    <dbReference type="NCBI Taxonomy" id="575192"/>
    <lineage>
        <taxon>Bacteria</taxon>
        <taxon>Bacillati</taxon>
        <taxon>Actinomycetota</taxon>
        <taxon>Actinomycetes</taxon>
        <taxon>Streptosporangiales</taxon>
        <taxon>Streptosporangiaceae</taxon>
        <taxon>Planotetraspora</taxon>
    </lineage>
</organism>
<accession>A0A8J3UBH2</accession>
<dbReference type="InterPro" id="IPR021005">
    <property type="entry name" value="Znf_CGNR"/>
</dbReference>
<feature type="region of interest" description="Disordered" evidence="1">
    <location>
        <begin position="175"/>
        <end position="199"/>
    </location>
</feature>
<feature type="domain" description="Zinc finger CGNR" evidence="2">
    <location>
        <begin position="134"/>
        <end position="177"/>
    </location>
</feature>
<evidence type="ECO:0000259" key="2">
    <source>
        <dbReference type="Pfam" id="PF11706"/>
    </source>
</evidence>
<evidence type="ECO:0000256" key="1">
    <source>
        <dbReference type="SAM" id="MobiDB-lite"/>
    </source>
</evidence>